<evidence type="ECO:0000313" key="4">
    <source>
        <dbReference type="Proteomes" id="UP000267430"/>
    </source>
</evidence>
<dbReference type="InterPro" id="IPR046350">
    <property type="entry name" value="Cystatin_sf"/>
</dbReference>
<evidence type="ECO:0000313" key="3">
    <source>
        <dbReference type="EMBL" id="RUQ29335.1"/>
    </source>
</evidence>
<evidence type="ECO:0000259" key="1">
    <source>
        <dbReference type="Pfam" id="PF03413"/>
    </source>
</evidence>
<dbReference type="Gene3D" id="3.10.450.40">
    <property type="match status" value="2"/>
</dbReference>
<dbReference type="AlphaFoldDB" id="A0A433HM85"/>
<comment type="caution">
    <text evidence="3">The sequence shown here is derived from an EMBL/GenBank/DDBJ whole genome shotgun (WGS) entry which is preliminary data.</text>
</comment>
<dbReference type="InterPro" id="IPR041401">
    <property type="entry name" value="TseB-like_dom"/>
</dbReference>
<dbReference type="Pfam" id="PF03413">
    <property type="entry name" value="PepSY"/>
    <property type="match status" value="1"/>
</dbReference>
<keyword evidence="4" id="KW-1185">Reference proteome</keyword>
<feature type="domain" description="Cell wall elongation regulator TseB-like" evidence="2">
    <location>
        <begin position="39"/>
        <end position="80"/>
    </location>
</feature>
<feature type="domain" description="PepSY" evidence="1">
    <location>
        <begin position="97"/>
        <end position="153"/>
    </location>
</feature>
<protein>
    <submittedName>
        <fullName evidence="3">Peptidase</fullName>
    </submittedName>
</protein>
<dbReference type="RefSeq" id="WP_126864748.1">
    <property type="nucleotide sequence ID" value="NZ_JAUSTX010000006.1"/>
</dbReference>
<organism evidence="3 4">
    <name type="scientific">Peribacillus cavernae</name>
    <dbReference type="NCBI Taxonomy" id="1674310"/>
    <lineage>
        <taxon>Bacteria</taxon>
        <taxon>Bacillati</taxon>
        <taxon>Bacillota</taxon>
        <taxon>Bacilli</taxon>
        <taxon>Bacillales</taxon>
        <taxon>Bacillaceae</taxon>
        <taxon>Peribacillus</taxon>
    </lineage>
</organism>
<dbReference type="Pfam" id="PF17881">
    <property type="entry name" value="TseB"/>
    <property type="match status" value="1"/>
</dbReference>
<dbReference type="EMBL" id="RYZZ01000010">
    <property type="protein sequence ID" value="RUQ29335.1"/>
    <property type="molecule type" value="Genomic_DNA"/>
</dbReference>
<evidence type="ECO:0000259" key="2">
    <source>
        <dbReference type="Pfam" id="PF17881"/>
    </source>
</evidence>
<accession>A0A433HM85</accession>
<sequence>MKKWLIVSAIIVVVFIGFTAGAYINALGPKKDAARESFQSARKISGLVTMDEFYIYNGKDSYNVVIGKTKDGEKKVVWLPNDNKKKPVTENYHDGKSEKEILQIAEKQLHPEKIISVKLGMESSTPLWEVTYLDESNRYNYDYYDFQSGEWLKYYRSI</sequence>
<dbReference type="OrthoDB" id="2381181at2"/>
<gene>
    <name evidence="3" type="ORF">ELQ35_10235</name>
</gene>
<proteinExistence type="predicted"/>
<reference evidence="3 4" key="1">
    <citation type="submission" date="2018-12" db="EMBL/GenBank/DDBJ databases">
        <title>Bacillus chawlae sp. nov., Bacillus glennii sp. nov., and Bacillus saganii sp. nov. Isolated from the Vehicle Assembly Building at Kennedy Space Center where the Viking Spacecraft were Assembled.</title>
        <authorList>
            <person name="Seuylemezian A."/>
            <person name="Vaishampayan P."/>
        </authorList>
    </citation>
    <scope>NUCLEOTIDE SEQUENCE [LARGE SCALE GENOMIC DNA]</scope>
    <source>
        <strain evidence="3 4">L5</strain>
    </source>
</reference>
<dbReference type="Proteomes" id="UP000267430">
    <property type="component" value="Unassembled WGS sequence"/>
</dbReference>
<dbReference type="InterPro" id="IPR025711">
    <property type="entry name" value="PepSY"/>
</dbReference>
<name>A0A433HM85_9BACI</name>
<dbReference type="SUPFAM" id="SSF54403">
    <property type="entry name" value="Cystatin/monellin"/>
    <property type="match status" value="2"/>
</dbReference>